<dbReference type="SUPFAM" id="SSF158682">
    <property type="entry name" value="TerB-like"/>
    <property type="match status" value="1"/>
</dbReference>
<gene>
    <name evidence="1" type="ORF">SAMN02745126_03749</name>
</gene>
<dbReference type="STRING" id="225324.SAMN02745126_03749"/>
<accession>A0A1T4RBG2</accession>
<dbReference type="AlphaFoldDB" id="A0A1T4RBG2"/>
<dbReference type="EMBL" id="FUWJ01000004">
    <property type="protein sequence ID" value="SKA13285.1"/>
    <property type="molecule type" value="Genomic_DNA"/>
</dbReference>
<keyword evidence="1" id="KW-0830">Ubiquinone</keyword>
<dbReference type="Proteomes" id="UP000190092">
    <property type="component" value="Unassembled WGS sequence"/>
</dbReference>
<evidence type="ECO:0000313" key="1">
    <source>
        <dbReference type="EMBL" id="SKA13285.1"/>
    </source>
</evidence>
<protein>
    <submittedName>
        <fullName evidence="1">Ubiquinone biosynthesis protein Coq4</fullName>
    </submittedName>
</protein>
<dbReference type="InterPro" id="IPR029024">
    <property type="entry name" value="TerB-like"/>
</dbReference>
<sequence>MRHIDHRQSDAILGAMRQVALAAGGPLTHADTASVMAAARYLLRRPDLTDIGTLPAIEPMDLQSLLDEPELKTEAIKYLTVMTMVDGVLDRKKVGRVLAYSRALDIEESYLTEIVEAASGHVTWSLADMTRQNMESITGKSWGDADPMPWLLPYGDGKADPELAERYEALGRLPEGTFGRALWAFYKNNDYAFPGNPSALNERFGTPHDSTHVISGYDTSARGEILVSTFTAAMHPVNPMAGHILPVIFSWHLDIKINAVAGSTSGGLDPNEFWHAWARGREVKADLFSPDWQVWDWVERDLETLRLDLNVTPPGVPQ</sequence>
<proteinExistence type="predicted"/>
<evidence type="ECO:0000313" key="2">
    <source>
        <dbReference type="Proteomes" id="UP000190092"/>
    </source>
</evidence>
<organism evidence="1 2">
    <name type="scientific">Enhydrobacter aerosaccus</name>
    <dbReference type="NCBI Taxonomy" id="225324"/>
    <lineage>
        <taxon>Bacteria</taxon>
        <taxon>Pseudomonadati</taxon>
        <taxon>Pseudomonadota</taxon>
        <taxon>Alphaproteobacteria</taxon>
        <taxon>Hyphomicrobiales</taxon>
        <taxon>Enhydrobacter</taxon>
    </lineage>
</organism>
<name>A0A1T4RBG2_9HYPH</name>
<keyword evidence="2" id="KW-1185">Reference proteome</keyword>
<dbReference type="RefSeq" id="WP_085935413.1">
    <property type="nucleotide sequence ID" value="NZ_FUWJ01000004.1"/>
</dbReference>
<reference evidence="2" key="1">
    <citation type="submission" date="2017-02" db="EMBL/GenBank/DDBJ databases">
        <authorList>
            <person name="Varghese N."/>
            <person name="Submissions S."/>
        </authorList>
    </citation>
    <scope>NUCLEOTIDE SEQUENCE [LARGE SCALE GENOMIC DNA]</scope>
    <source>
        <strain evidence="2">ATCC 27094</strain>
    </source>
</reference>
<dbReference type="OrthoDB" id="9775927at2"/>